<name>A0A4R1GCT5_9BACT</name>
<dbReference type="Pfam" id="PF17209">
    <property type="entry name" value="Hfq"/>
    <property type="match status" value="1"/>
</dbReference>
<keyword evidence="5" id="KW-1185">Reference proteome</keyword>
<dbReference type="InterPro" id="IPR047575">
    <property type="entry name" value="Sm"/>
</dbReference>
<sequence>MKRYKTLEDAQIELIELLESEGEFRGTIEELAERLQVRPESIKPLLQLMRSSGDIVFEEIEDELIIRPSSLIPAIPPILTEEQKKDVEKKLAEGHKLIACSYMGGVQSRELRSAMGKRVIIYFRSGSRVEGKLKGFDRFCIKIRNYMGNILVYKHAISTIVYKP</sequence>
<dbReference type="RefSeq" id="WP_132526413.1">
    <property type="nucleotide sequence ID" value="NZ_SMFV01000003.1"/>
</dbReference>
<dbReference type="InterPro" id="IPR010920">
    <property type="entry name" value="LSM_dom_sf"/>
</dbReference>
<dbReference type="SUPFAM" id="SSF50182">
    <property type="entry name" value="Sm-like ribonucleoproteins"/>
    <property type="match status" value="1"/>
</dbReference>
<keyword evidence="1" id="KW-0694">RNA-binding</keyword>
<comment type="caution">
    <text evidence="4">The sequence shown here is derived from an EMBL/GenBank/DDBJ whole genome shotgun (WGS) entry which is preliminary data.</text>
</comment>
<dbReference type="PANTHER" id="PTHR34772:SF1">
    <property type="entry name" value="RNA-BINDING PROTEIN HFQ"/>
    <property type="match status" value="1"/>
</dbReference>
<evidence type="ECO:0000256" key="1">
    <source>
        <dbReference type="ARBA" id="ARBA00022884"/>
    </source>
</evidence>
<evidence type="ECO:0000256" key="2">
    <source>
        <dbReference type="ARBA" id="ARBA00023016"/>
    </source>
</evidence>
<dbReference type="AlphaFoldDB" id="A0A4R1GCT5"/>
<protein>
    <submittedName>
        <fullName evidence="4">RNA chaperone Hfq</fullName>
    </submittedName>
</protein>
<dbReference type="Proteomes" id="UP000295777">
    <property type="component" value="Unassembled WGS sequence"/>
</dbReference>
<keyword evidence="2" id="KW-0346">Stress response</keyword>
<dbReference type="PROSITE" id="PS52002">
    <property type="entry name" value="SM"/>
    <property type="match status" value="1"/>
</dbReference>
<dbReference type="Gene3D" id="2.30.30.100">
    <property type="match status" value="1"/>
</dbReference>
<dbReference type="OrthoDB" id="13959at2"/>
<proteinExistence type="predicted"/>
<organism evidence="4 5">
    <name type="scientific">Phorcysia thermohydrogeniphila</name>
    <dbReference type="NCBI Taxonomy" id="936138"/>
    <lineage>
        <taxon>Bacteria</taxon>
        <taxon>Pseudomonadati</taxon>
        <taxon>Aquificota</taxon>
        <taxon>Aquificia</taxon>
        <taxon>Desulfurobacteriales</taxon>
        <taxon>Desulfurobacteriaceae</taxon>
        <taxon>Phorcysia</taxon>
    </lineage>
</organism>
<dbReference type="GO" id="GO:0045974">
    <property type="term" value="P:regulation of translation, ncRNA-mediated"/>
    <property type="evidence" value="ECO:0007669"/>
    <property type="project" value="TreeGrafter"/>
</dbReference>
<gene>
    <name evidence="4" type="ORF">CLV27_1003</name>
</gene>
<dbReference type="GO" id="GO:0003723">
    <property type="term" value="F:RNA binding"/>
    <property type="evidence" value="ECO:0007669"/>
    <property type="project" value="UniProtKB-KW"/>
</dbReference>
<dbReference type="PANTHER" id="PTHR34772">
    <property type="entry name" value="RNA-BINDING PROTEIN HFQ"/>
    <property type="match status" value="1"/>
</dbReference>
<dbReference type="EMBL" id="SMFV01000003">
    <property type="protein sequence ID" value="TCK04570.1"/>
    <property type="molecule type" value="Genomic_DNA"/>
</dbReference>
<dbReference type="GO" id="GO:0043487">
    <property type="term" value="P:regulation of RNA stability"/>
    <property type="evidence" value="ECO:0007669"/>
    <property type="project" value="TreeGrafter"/>
</dbReference>
<reference evidence="4 5" key="1">
    <citation type="submission" date="2019-03" db="EMBL/GenBank/DDBJ databases">
        <title>Genomic Encyclopedia of Archaeal and Bacterial Type Strains, Phase II (KMG-II): from individual species to whole genera.</title>
        <authorList>
            <person name="Goeker M."/>
        </authorList>
    </citation>
    <scope>NUCLEOTIDE SEQUENCE [LARGE SCALE GENOMIC DNA]</scope>
    <source>
        <strain evidence="4 5">DSM 24425</strain>
    </source>
</reference>
<feature type="domain" description="Sm" evidence="3">
    <location>
        <begin position="106"/>
        <end position="164"/>
    </location>
</feature>
<dbReference type="GO" id="GO:0006355">
    <property type="term" value="P:regulation of DNA-templated transcription"/>
    <property type="evidence" value="ECO:0007669"/>
    <property type="project" value="InterPro"/>
</dbReference>
<accession>A0A4R1GCT5</accession>
<dbReference type="InterPro" id="IPR005001">
    <property type="entry name" value="Hfq"/>
</dbReference>
<evidence type="ECO:0000313" key="4">
    <source>
        <dbReference type="EMBL" id="TCK04570.1"/>
    </source>
</evidence>
<evidence type="ECO:0000259" key="3">
    <source>
        <dbReference type="PROSITE" id="PS52002"/>
    </source>
</evidence>
<evidence type="ECO:0000313" key="5">
    <source>
        <dbReference type="Proteomes" id="UP000295777"/>
    </source>
</evidence>
<dbReference type="GO" id="GO:0005829">
    <property type="term" value="C:cytosol"/>
    <property type="evidence" value="ECO:0007669"/>
    <property type="project" value="TreeGrafter"/>
</dbReference>